<feature type="region of interest" description="Disordered" evidence="1">
    <location>
        <begin position="1"/>
        <end position="74"/>
    </location>
</feature>
<dbReference type="InterPro" id="IPR041899">
    <property type="entry name" value="MAGE_WH2"/>
</dbReference>
<dbReference type="Proteomes" id="UP000472240">
    <property type="component" value="Chromosome 1"/>
</dbReference>
<feature type="compositionally biased region" description="Low complexity" evidence="1">
    <location>
        <begin position="167"/>
        <end position="180"/>
    </location>
</feature>
<dbReference type="GeneTree" id="ENSGT00940000155485"/>
<evidence type="ECO:0000313" key="3">
    <source>
        <dbReference type="Ensembl" id="ENSRFEP00010002528.1"/>
    </source>
</evidence>
<sequence>MPRGLKSKLRAREKRRHNRAQTQGLHGSQAAEAEEEETSSPSSPACEDGPSTSAVAGTVPAPPSVPATTSAAAGVSCKRSDAFAMCHVKKSKNSSQASTSTESSQGPTPLGRPAVSSSSLACWDGPSTSAVGGTVPAPPSVPATTSAAADVSCKRSDGRGRSRVTKSKNSSRASTSTESSGQDLLDRKAGMLVQFLLYKYKMNEPVRKADMLKIIHKRYREQFPEILGKASVSLDLIFGLEMKEVKPNSHSYTLVCNTDDLGRGSLSSAWQFPPRGILMPLLGVIFLRHNSAPEEDIWEILNMWGIYDGKRHVIFGEPRKLIEDLVKEKYLECRQVPYSDPPSFEFLWGSRAHAEISKMKVLEFLSKINGTTPSDFPCHYEQALRDEEQRAQVKRAVRGVADNILLSFHR</sequence>
<dbReference type="PANTHER" id="PTHR11736:SF22">
    <property type="entry name" value="MAGE DOMAIN-CONTAINING PROTEIN"/>
    <property type="match status" value="1"/>
</dbReference>
<feature type="compositionally biased region" description="Low complexity" evidence="1">
    <location>
        <begin position="93"/>
        <end position="105"/>
    </location>
</feature>
<dbReference type="Ensembl" id="ENSRFET00010002778.1">
    <property type="protein sequence ID" value="ENSRFEP00010002528.1"/>
    <property type="gene ID" value="ENSRFEG00010001825.1"/>
</dbReference>
<dbReference type="AlphaFoldDB" id="A0A671DNU8"/>
<dbReference type="InterPro" id="IPR037445">
    <property type="entry name" value="MAGE"/>
</dbReference>
<dbReference type="PROSITE" id="PS50838">
    <property type="entry name" value="MAGE"/>
    <property type="match status" value="1"/>
</dbReference>
<reference evidence="4" key="3">
    <citation type="submission" date="2018-12" db="EMBL/GenBank/DDBJ databases">
        <title>G10K-VGP greater horseshoe bat female genome, primary haplotype.</title>
        <authorList>
            <person name="Teeling E."/>
            <person name="Myers G."/>
            <person name="Vernes S."/>
            <person name="Pippel M."/>
            <person name="Winkler S."/>
            <person name="Fedrigo O."/>
            <person name="Rhie A."/>
            <person name="Koren S."/>
            <person name="Phillippy A."/>
            <person name="Lewin H."/>
            <person name="Damas J."/>
            <person name="Howe K."/>
            <person name="Mountcastle J."/>
            <person name="Jarvis E.D."/>
        </authorList>
    </citation>
    <scope>NUCLEOTIDE SEQUENCE [LARGE SCALE GENOMIC DNA]</scope>
</reference>
<reference evidence="3" key="4">
    <citation type="submission" date="2025-08" db="UniProtKB">
        <authorList>
            <consortium name="Ensembl"/>
        </authorList>
    </citation>
    <scope>IDENTIFICATION</scope>
</reference>
<feature type="domain" description="MAGE" evidence="2">
    <location>
        <begin position="185"/>
        <end position="383"/>
    </location>
</feature>
<dbReference type="PANTHER" id="PTHR11736">
    <property type="entry name" value="MELANOMA-ASSOCIATED ANTIGEN MAGE ANTIGEN"/>
    <property type="match status" value="1"/>
</dbReference>
<dbReference type="FunCoup" id="A0A671DNU8">
    <property type="interactions" value="122"/>
</dbReference>
<evidence type="ECO:0000259" key="2">
    <source>
        <dbReference type="PROSITE" id="PS50838"/>
    </source>
</evidence>
<reference evidence="3 4" key="1">
    <citation type="journal article" date="2015" name="Annu Rev Anim Biosci">
        <title>The Genome 10K Project: a way forward.</title>
        <authorList>
            <person name="Koepfli K.P."/>
            <person name="Paten B."/>
            <person name="O'Brien S.J."/>
            <person name="Koepfli K.P."/>
            <person name="Paten B."/>
            <person name="Antunes A."/>
            <person name="Belov K."/>
            <person name="Bustamante C."/>
            <person name="Castoe T.A."/>
            <person name="Clawson H."/>
            <person name="Crawford A.J."/>
            <person name="Diekhans M."/>
            <person name="Distel D."/>
            <person name="Durbin R."/>
            <person name="Earl D."/>
            <person name="Fujita M.K."/>
            <person name="Gamble T."/>
            <person name="Georges A."/>
            <person name="Gemmell N."/>
            <person name="Gilbert M.T."/>
            <person name="Graves J.M."/>
            <person name="Green R.E."/>
            <person name="Hickey G."/>
            <person name="Jarvis E.D."/>
            <person name="Johnson W."/>
            <person name="Komissarov A."/>
            <person name="Korf I."/>
            <person name="Kuhn R."/>
            <person name="Larkin D.M."/>
            <person name="Lewin H."/>
            <person name="Lopez J.V."/>
            <person name="Ma J."/>
            <person name="Marques-Bonet T."/>
            <person name="Miller W."/>
            <person name="Murphy R."/>
            <person name="Pevzner P."/>
            <person name="Shapiro B."/>
            <person name="Steiner C."/>
            <person name="Tamazian G."/>
            <person name="Venkatesh B."/>
            <person name="Wang J."/>
            <person name="Wayne R."/>
            <person name="Wiley E."/>
            <person name="Yang H."/>
            <person name="Zhang G."/>
            <person name="Haussler D."/>
            <person name="Ryder O."/>
            <person name="O'Brien S.J."/>
        </authorList>
    </citation>
    <scope>NUCLEOTIDE SEQUENCE</scope>
</reference>
<dbReference type="InterPro" id="IPR021072">
    <property type="entry name" value="MAGE_N"/>
</dbReference>
<feature type="compositionally biased region" description="Low complexity" evidence="1">
    <location>
        <begin position="39"/>
        <end position="59"/>
    </location>
</feature>
<dbReference type="OMA" id="VSCKRSD"/>
<evidence type="ECO:0000313" key="4">
    <source>
        <dbReference type="Proteomes" id="UP000472240"/>
    </source>
</evidence>
<protein>
    <recommendedName>
        <fullName evidence="2">MAGE domain-containing protein</fullName>
    </recommendedName>
</protein>
<reference evidence="3" key="5">
    <citation type="submission" date="2025-09" db="UniProtKB">
        <authorList>
            <consortium name="Ensembl"/>
        </authorList>
    </citation>
    <scope>IDENTIFICATION</scope>
</reference>
<dbReference type="InterPro" id="IPR041898">
    <property type="entry name" value="MAGE_WH1"/>
</dbReference>
<dbReference type="InterPro" id="IPR002190">
    <property type="entry name" value="MHD_dom"/>
</dbReference>
<dbReference type="FunFam" id="1.10.10.1200:FF:000007">
    <property type="entry name" value="Melanoma-associated antigen C2"/>
    <property type="match status" value="1"/>
</dbReference>
<dbReference type="Pfam" id="PF12440">
    <property type="entry name" value="MAGE_N"/>
    <property type="match status" value="1"/>
</dbReference>
<keyword evidence="4" id="KW-1185">Reference proteome</keyword>
<dbReference type="Gene3D" id="1.10.10.1200">
    <property type="entry name" value="MAGE homology domain, winged helix WH1 motif"/>
    <property type="match status" value="1"/>
</dbReference>
<reference evidence="3 4" key="2">
    <citation type="journal article" date="2018" name="Annu Rev Anim Biosci">
        <title>Bat Biology, Genomes, and the Bat1K Project: To Generate Chromosome-Level Genomes for All Living Bat Species.</title>
        <authorList>
            <person name="Teeling E.C."/>
            <person name="Vernes S.C."/>
            <person name="Davalos L.M."/>
            <person name="Ray D.A."/>
            <person name="Gilbert M.T.P."/>
            <person name="Myers E."/>
        </authorList>
    </citation>
    <scope>NUCLEOTIDE SEQUENCE</scope>
</reference>
<proteinExistence type="predicted"/>
<dbReference type="GO" id="GO:0000122">
    <property type="term" value="P:negative regulation of transcription by RNA polymerase II"/>
    <property type="evidence" value="ECO:0007669"/>
    <property type="project" value="TreeGrafter"/>
</dbReference>
<dbReference type="Gene3D" id="1.10.10.1210">
    <property type="entry name" value="MAGE homology domain, winged helix WH2 motif"/>
    <property type="match status" value="1"/>
</dbReference>
<dbReference type="SMART" id="SM01392">
    <property type="entry name" value="MAGE_N"/>
    <property type="match status" value="1"/>
</dbReference>
<organism evidence="3 4">
    <name type="scientific">Rhinolophus ferrumequinum</name>
    <name type="common">Greater horseshoe bat</name>
    <dbReference type="NCBI Taxonomy" id="59479"/>
    <lineage>
        <taxon>Eukaryota</taxon>
        <taxon>Metazoa</taxon>
        <taxon>Chordata</taxon>
        <taxon>Craniata</taxon>
        <taxon>Vertebrata</taxon>
        <taxon>Euteleostomi</taxon>
        <taxon>Mammalia</taxon>
        <taxon>Eutheria</taxon>
        <taxon>Laurasiatheria</taxon>
        <taxon>Chiroptera</taxon>
        <taxon>Yinpterochiroptera</taxon>
        <taxon>Rhinolophoidea</taxon>
        <taxon>Rhinolophidae</taxon>
        <taxon>Rhinolophinae</taxon>
        <taxon>Rhinolophus</taxon>
    </lineage>
</organism>
<feature type="compositionally biased region" description="Basic residues" evidence="1">
    <location>
        <begin position="1"/>
        <end position="19"/>
    </location>
</feature>
<accession>A0A671DNU8</accession>
<evidence type="ECO:0000256" key="1">
    <source>
        <dbReference type="SAM" id="MobiDB-lite"/>
    </source>
</evidence>
<name>A0A671DNU8_RHIFE</name>
<dbReference type="SMART" id="SM01373">
    <property type="entry name" value="MAGE"/>
    <property type="match status" value="1"/>
</dbReference>
<feature type="region of interest" description="Disordered" evidence="1">
    <location>
        <begin position="88"/>
        <end position="182"/>
    </location>
</feature>
<dbReference type="InParanoid" id="A0A671DNU8"/>
<dbReference type="FunFam" id="1.10.10.1210:FF:000001">
    <property type="entry name" value="melanoma-associated antigen D1"/>
    <property type="match status" value="1"/>
</dbReference>
<dbReference type="Pfam" id="PF01454">
    <property type="entry name" value="MAGE"/>
    <property type="match status" value="2"/>
</dbReference>
<dbReference type="GO" id="GO:0005634">
    <property type="term" value="C:nucleus"/>
    <property type="evidence" value="ECO:0007669"/>
    <property type="project" value="TreeGrafter"/>
</dbReference>